<gene>
    <name evidence="1" type="ORF">M514_10182</name>
</gene>
<dbReference type="EMBL" id="KL367528">
    <property type="protein sequence ID" value="KFD66039.1"/>
    <property type="molecule type" value="Genomic_DNA"/>
</dbReference>
<dbReference type="AlphaFoldDB" id="A0A085N993"/>
<accession>A0A085N993</accession>
<name>A0A085N993_9BILA</name>
<proteinExistence type="predicted"/>
<dbReference type="Proteomes" id="UP000030758">
    <property type="component" value="Unassembled WGS sequence"/>
</dbReference>
<sequence>MTINNVVEMWNDVSNQCVHHKAAGQPKGVSELSSSHTAVRKNMCKMKERQILFYRYEETITASSFRKLKMHHVAPESHFEL</sequence>
<evidence type="ECO:0000313" key="1">
    <source>
        <dbReference type="EMBL" id="KFD66039.1"/>
    </source>
</evidence>
<organism evidence="1">
    <name type="scientific">Trichuris suis</name>
    <name type="common">pig whipworm</name>
    <dbReference type="NCBI Taxonomy" id="68888"/>
    <lineage>
        <taxon>Eukaryota</taxon>
        <taxon>Metazoa</taxon>
        <taxon>Ecdysozoa</taxon>
        <taxon>Nematoda</taxon>
        <taxon>Enoplea</taxon>
        <taxon>Dorylaimia</taxon>
        <taxon>Trichinellida</taxon>
        <taxon>Trichuridae</taxon>
        <taxon>Trichuris</taxon>
    </lineage>
</organism>
<protein>
    <submittedName>
        <fullName evidence="1">Uncharacterized protein</fullName>
    </submittedName>
</protein>
<reference evidence="1" key="1">
    <citation type="journal article" date="2014" name="Nat. Genet.">
        <title>Genome and transcriptome of the porcine whipworm Trichuris suis.</title>
        <authorList>
            <person name="Jex A.R."/>
            <person name="Nejsum P."/>
            <person name="Schwarz E.M."/>
            <person name="Hu L."/>
            <person name="Young N.D."/>
            <person name="Hall R.S."/>
            <person name="Korhonen P.K."/>
            <person name="Liao S."/>
            <person name="Thamsborg S."/>
            <person name="Xia J."/>
            <person name="Xu P."/>
            <person name="Wang S."/>
            <person name="Scheerlinck J.P."/>
            <person name="Hofmann A."/>
            <person name="Sternberg P.W."/>
            <person name="Wang J."/>
            <person name="Gasser R.B."/>
        </authorList>
    </citation>
    <scope>NUCLEOTIDE SEQUENCE [LARGE SCALE GENOMIC DNA]</scope>
    <source>
        <strain evidence="1">DCEP-RM93F</strain>
    </source>
</reference>